<protein>
    <submittedName>
        <fullName evidence="2">Uncharacterized protein</fullName>
    </submittedName>
</protein>
<comment type="caution">
    <text evidence="2">The sequence shown here is derived from an EMBL/GenBank/DDBJ whole genome shotgun (WGS) entry which is preliminary data.</text>
</comment>
<sequence>MSSLKVRKANTSTVEHLQRAHFKNYYEMKRFVNEREILCRDHRRSMFLINKEIQELQKTLMDIKLISGYCHEAYAAHLRSVSIAFSTCKETKKENTCDNIDFNAESGDSVKSKRMFCQKRDGLGDESSGDCEKHLSEVKQHSLTLQTYKKCSTNNYISPHKDCLKASLSHFEISSRECNEKDEDKSDGYPHKTLPKIPSYIAKTDLKSSSSTPRHFILHRRAKQVHQRRQKVTLHKSPAPGMRSPSHEQDCCYYMSIQEQDQESKTLSRYLQSKDGMDNSRGHMSKAASKHSLDLLIKEYSHSQNADIVNNNKQRGLQEKVSNFVSELSEFRCDV</sequence>
<gene>
    <name evidence="2" type="ORF">DPX16_18367</name>
</gene>
<feature type="compositionally biased region" description="Basic residues" evidence="1">
    <location>
        <begin position="222"/>
        <end position="234"/>
    </location>
</feature>
<dbReference type="AlphaFoldDB" id="A0A3N0YEH6"/>
<dbReference type="EMBL" id="RJVU01044706">
    <property type="protein sequence ID" value="ROL44656.1"/>
    <property type="molecule type" value="Genomic_DNA"/>
</dbReference>
<accession>A0A3N0YEH6</accession>
<evidence type="ECO:0000313" key="2">
    <source>
        <dbReference type="EMBL" id="ROL44656.1"/>
    </source>
</evidence>
<dbReference type="Proteomes" id="UP000281406">
    <property type="component" value="Unassembled WGS sequence"/>
</dbReference>
<keyword evidence="3" id="KW-1185">Reference proteome</keyword>
<evidence type="ECO:0000256" key="1">
    <source>
        <dbReference type="SAM" id="MobiDB-lite"/>
    </source>
</evidence>
<proteinExistence type="predicted"/>
<reference evidence="2 3" key="1">
    <citation type="submission" date="2018-10" db="EMBL/GenBank/DDBJ databases">
        <title>Genome assembly for a Yunnan-Guizhou Plateau 3E fish, Anabarilius grahami (Regan), and its evolutionary and genetic applications.</title>
        <authorList>
            <person name="Jiang W."/>
        </authorList>
    </citation>
    <scope>NUCLEOTIDE SEQUENCE [LARGE SCALE GENOMIC DNA]</scope>
    <source>
        <strain evidence="2">AG-KIZ</strain>
        <tissue evidence="2">Muscle</tissue>
    </source>
</reference>
<organism evidence="2 3">
    <name type="scientific">Anabarilius grahami</name>
    <name type="common">Kanglang fish</name>
    <name type="synonym">Barilius grahami</name>
    <dbReference type="NCBI Taxonomy" id="495550"/>
    <lineage>
        <taxon>Eukaryota</taxon>
        <taxon>Metazoa</taxon>
        <taxon>Chordata</taxon>
        <taxon>Craniata</taxon>
        <taxon>Vertebrata</taxon>
        <taxon>Euteleostomi</taxon>
        <taxon>Actinopterygii</taxon>
        <taxon>Neopterygii</taxon>
        <taxon>Teleostei</taxon>
        <taxon>Ostariophysi</taxon>
        <taxon>Cypriniformes</taxon>
        <taxon>Xenocyprididae</taxon>
        <taxon>Xenocypridinae</taxon>
        <taxon>Xenocypridinae incertae sedis</taxon>
        <taxon>Anabarilius</taxon>
    </lineage>
</organism>
<name>A0A3N0YEH6_ANAGA</name>
<evidence type="ECO:0000313" key="3">
    <source>
        <dbReference type="Proteomes" id="UP000281406"/>
    </source>
</evidence>
<feature type="region of interest" description="Disordered" evidence="1">
    <location>
        <begin position="222"/>
        <end position="245"/>
    </location>
</feature>